<keyword evidence="3" id="KW-1185">Reference proteome</keyword>
<evidence type="ECO:0000313" key="2">
    <source>
        <dbReference type="EMBL" id="KAJ8875186.1"/>
    </source>
</evidence>
<comment type="caution">
    <text evidence="2">The sequence shown here is derived from an EMBL/GenBank/DDBJ whole genome shotgun (WGS) entry which is preliminary data.</text>
</comment>
<dbReference type="PANTHER" id="PTHR46289:SF14">
    <property type="entry name" value="DUF4371 DOMAIN-CONTAINING PROTEIN"/>
    <property type="match status" value="1"/>
</dbReference>
<accession>A0ABQ9GT26</accession>
<gene>
    <name evidence="2" type="ORF">PR048_023081</name>
</gene>
<evidence type="ECO:0000256" key="1">
    <source>
        <dbReference type="SAM" id="Coils"/>
    </source>
</evidence>
<evidence type="ECO:0000313" key="3">
    <source>
        <dbReference type="Proteomes" id="UP001159363"/>
    </source>
</evidence>
<dbReference type="EMBL" id="JARBHB010000009">
    <property type="protein sequence ID" value="KAJ8875186.1"/>
    <property type="molecule type" value="Genomic_DNA"/>
</dbReference>
<organism evidence="2 3">
    <name type="scientific">Dryococelus australis</name>
    <dbReference type="NCBI Taxonomy" id="614101"/>
    <lineage>
        <taxon>Eukaryota</taxon>
        <taxon>Metazoa</taxon>
        <taxon>Ecdysozoa</taxon>
        <taxon>Arthropoda</taxon>
        <taxon>Hexapoda</taxon>
        <taxon>Insecta</taxon>
        <taxon>Pterygota</taxon>
        <taxon>Neoptera</taxon>
        <taxon>Polyneoptera</taxon>
        <taxon>Phasmatodea</taxon>
        <taxon>Verophasmatodea</taxon>
        <taxon>Anareolatae</taxon>
        <taxon>Phasmatidae</taxon>
        <taxon>Eurycanthinae</taxon>
        <taxon>Dryococelus</taxon>
    </lineage>
</organism>
<dbReference type="PANTHER" id="PTHR46289">
    <property type="entry name" value="52 KDA REPRESSOR OF THE INHIBITOR OF THE PROTEIN KINASE-LIKE PROTEIN-RELATED"/>
    <property type="match status" value="1"/>
</dbReference>
<feature type="coiled-coil region" evidence="1">
    <location>
        <begin position="89"/>
        <end position="116"/>
    </location>
</feature>
<sequence>MSGQFKGCAAIIAKSHPQALYHHCSSHALNLVLSRACTVPAIRNTLATVKELISFFRQSAKRGDVSKQHVYRLNENAKITPFKSKKCDLASLVKHAESLQEEVQHMRDEAADTFRTLYSEAQVIAEVMGMTIEVPRPCSRPANKTT</sequence>
<dbReference type="Proteomes" id="UP001159363">
    <property type="component" value="Chromosome 8"/>
</dbReference>
<dbReference type="InterPro" id="IPR052958">
    <property type="entry name" value="IFN-induced_PKR_regulator"/>
</dbReference>
<reference evidence="2 3" key="1">
    <citation type="submission" date="2023-02" db="EMBL/GenBank/DDBJ databases">
        <title>LHISI_Scaffold_Assembly.</title>
        <authorList>
            <person name="Stuart O.P."/>
            <person name="Cleave R."/>
            <person name="Magrath M.J.L."/>
            <person name="Mikheyev A.S."/>
        </authorList>
    </citation>
    <scope>NUCLEOTIDE SEQUENCE [LARGE SCALE GENOMIC DNA]</scope>
    <source>
        <strain evidence="2">Daus_M_001</strain>
        <tissue evidence="2">Leg muscle</tissue>
    </source>
</reference>
<keyword evidence="1" id="KW-0175">Coiled coil</keyword>
<name>A0ABQ9GT26_9NEOP</name>
<protein>
    <submittedName>
        <fullName evidence="2">Uncharacterized protein</fullName>
    </submittedName>
</protein>
<proteinExistence type="predicted"/>